<dbReference type="Proteomes" id="UP000823641">
    <property type="component" value="Unassembled WGS sequence"/>
</dbReference>
<keyword evidence="1" id="KW-1133">Transmembrane helix</keyword>
<dbReference type="AlphaFoldDB" id="A0A9D9HTM5"/>
<dbReference type="EMBL" id="JADIMG010000067">
    <property type="protein sequence ID" value="MBO8460012.1"/>
    <property type="molecule type" value="Genomic_DNA"/>
</dbReference>
<name>A0A9D9HTM5_9BACT</name>
<evidence type="ECO:0000256" key="1">
    <source>
        <dbReference type="SAM" id="Phobius"/>
    </source>
</evidence>
<gene>
    <name evidence="2" type="ORF">IAA73_06755</name>
</gene>
<feature type="transmembrane region" description="Helical" evidence="1">
    <location>
        <begin position="198"/>
        <end position="219"/>
    </location>
</feature>
<keyword evidence="1" id="KW-0472">Membrane</keyword>
<organism evidence="2 3">
    <name type="scientific">Candidatus Gallipaludibacter merdavium</name>
    <dbReference type="NCBI Taxonomy" id="2840839"/>
    <lineage>
        <taxon>Bacteria</taxon>
        <taxon>Pseudomonadati</taxon>
        <taxon>Bacteroidota</taxon>
        <taxon>Bacteroidia</taxon>
        <taxon>Bacteroidales</taxon>
        <taxon>Candidatus Gallipaludibacter</taxon>
    </lineage>
</organism>
<reference evidence="2" key="1">
    <citation type="submission" date="2020-10" db="EMBL/GenBank/DDBJ databases">
        <authorList>
            <person name="Gilroy R."/>
        </authorList>
    </citation>
    <scope>NUCLEOTIDE SEQUENCE</scope>
    <source>
        <strain evidence="2">G3-3990</strain>
    </source>
</reference>
<reference evidence="2" key="2">
    <citation type="journal article" date="2021" name="PeerJ">
        <title>Extensive microbial diversity within the chicken gut microbiome revealed by metagenomics and culture.</title>
        <authorList>
            <person name="Gilroy R."/>
            <person name="Ravi A."/>
            <person name="Getino M."/>
            <person name="Pursley I."/>
            <person name="Horton D.L."/>
            <person name="Alikhan N.F."/>
            <person name="Baker D."/>
            <person name="Gharbi K."/>
            <person name="Hall N."/>
            <person name="Watson M."/>
            <person name="Adriaenssens E.M."/>
            <person name="Foster-Nyarko E."/>
            <person name="Jarju S."/>
            <person name="Secka A."/>
            <person name="Antonio M."/>
            <person name="Oren A."/>
            <person name="Chaudhuri R.R."/>
            <person name="La Ragione R."/>
            <person name="Hildebrand F."/>
            <person name="Pallen M.J."/>
        </authorList>
    </citation>
    <scope>NUCLEOTIDE SEQUENCE</scope>
    <source>
        <strain evidence="2">G3-3990</strain>
    </source>
</reference>
<comment type="caution">
    <text evidence="2">The sequence shown here is derived from an EMBL/GenBank/DDBJ whole genome shotgun (WGS) entry which is preliminary data.</text>
</comment>
<evidence type="ECO:0000313" key="3">
    <source>
        <dbReference type="Proteomes" id="UP000823641"/>
    </source>
</evidence>
<proteinExistence type="predicted"/>
<evidence type="ECO:0000313" key="2">
    <source>
        <dbReference type="EMBL" id="MBO8460012.1"/>
    </source>
</evidence>
<feature type="transmembrane region" description="Helical" evidence="1">
    <location>
        <begin position="102"/>
        <end position="121"/>
    </location>
</feature>
<feature type="transmembrane region" description="Helical" evidence="1">
    <location>
        <begin position="128"/>
        <end position="152"/>
    </location>
</feature>
<feature type="transmembrane region" description="Helical" evidence="1">
    <location>
        <begin position="62"/>
        <end position="82"/>
    </location>
</feature>
<protein>
    <submittedName>
        <fullName evidence="2">Uncharacterized protein</fullName>
    </submittedName>
</protein>
<keyword evidence="1" id="KW-0812">Transmembrane</keyword>
<accession>A0A9D9HTM5</accession>
<sequence>MKTKEEKLEICSTCTKRKFNPEKGLICSLTNEEPIFDDECPAFEADSDQLQKPKDNNTPQSISGWLTFFLWVGIGLGVIVSTKTAFNEIIIEGINWYLASAYATYIIALDIIAVYTIIAFYRRKSNAVALAITYTAMIALDGISSLILGTVFEDNSMFRPALRQISWGIIWFTYIQKSEDINNLIPILSRTWKSFEKIVLAIYIIGLSFYTATLAYIFIKTDDPLRYLFTTEKYVETNIEDMNMELPRVIYDGLTLEHIRKENMNIIFTYQYSYLVKTDFDPGYLDNEAMVNKHEQLFDVSTNPEPDPFAHYYATGYSTTCEYVDSLSEVLYTITITPEEYKAATEAPYQCPIETIKELINETNKEPHNFFANSRLFILDKILWNNNDTEVSYRIRLADLSAEEMAAIPPAKLSEFITSNWNDFCDHIMRLAIINQMVIQFGFFTASGDEYTTVRITPEIYNAY</sequence>